<dbReference type="EMBL" id="JAZDDG010000008">
    <property type="protein sequence ID" value="MEE1977820.1"/>
    <property type="molecule type" value="Genomic_DNA"/>
</dbReference>
<organism evidence="1 2">
    <name type="scientific">Maribacter cobaltidurans</name>
    <dbReference type="NCBI Taxonomy" id="1178778"/>
    <lineage>
        <taxon>Bacteria</taxon>
        <taxon>Pseudomonadati</taxon>
        <taxon>Bacteroidota</taxon>
        <taxon>Flavobacteriia</taxon>
        <taxon>Flavobacteriales</taxon>
        <taxon>Flavobacteriaceae</taxon>
        <taxon>Maribacter</taxon>
    </lineage>
</organism>
<keyword evidence="2" id="KW-1185">Reference proteome</keyword>
<sequence>MKVKSTMVSVFGHSVNTVDRVKLLLTDLLTFKTKSNQLKGWSKNDKTLQIIDFARFSLYLEFPPSDLKRTEFKLFEGGY</sequence>
<dbReference type="Proteomes" id="UP001356308">
    <property type="component" value="Unassembled WGS sequence"/>
</dbReference>
<proteinExistence type="predicted"/>
<dbReference type="RefSeq" id="WP_272652502.1">
    <property type="nucleotide sequence ID" value="NZ_JAZDDG010000008.1"/>
</dbReference>
<evidence type="ECO:0000313" key="2">
    <source>
        <dbReference type="Proteomes" id="UP001356308"/>
    </source>
</evidence>
<evidence type="ECO:0000313" key="1">
    <source>
        <dbReference type="EMBL" id="MEE1977820.1"/>
    </source>
</evidence>
<reference evidence="1 2" key="1">
    <citation type="submission" date="2024-01" db="EMBL/GenBank/DDBJ databases">
        <title>Maribacter spp. originated from different algae showed divergent polysaccharides utilization ability.</title>
        <authorList>
            <person name="Wang H."/>
            <person name="Wu Y."/>
        </authorList>
    </citation>
    <scope>NUCLEOTIDE SEQUENCE [LARGE SCALE GENOMIC DNA]</scope>
    <source>
        <strain evidence="1 2">PR1</strain>
    </source>
</reference>
<name>A0ABU7IY60_9FLAO</name>
<comment type="caution">
    <text evidence="1">The sequence shown here is derived from an EMBL/GenBank/DDBJ whole genome shotgun (WGS) entry which is preliminary data.</text>
</comment>
<accession>A0ABU7IY60</accession>
<protein>
    <submittedName>
        <fullName evidence="1">Uncharacterized protein</fullName>
    </submittedName>
</protein>
<gene>
    <name evidence="1" type="ORF">V1I91_17205</name>
</gene>